<comment type="caution">
    <text evidence="2">The sequence shown here is derived from an EMBL/GenBank/DDBJ whole genome shotgun (WGS) entry which is preliminary data.</text>
</comment>
<dbReference type="InterPro" id="IPR013328">
    <property type="entry name" value="6PGD_dom2"/>
</dbReference>
<dbReference type="SFLD" id="SFLDS00003">
    <property type="entry name" value="Haloacid_Dehalogenase"/>
    <property type="match status" value="1"/>
</dbReference>
<dbReference type="NCBIfam" id="TIGR00099">
    <property type="entry name" value="Cof-subfamily"/>
    <property type="match status" value="1"/>
</dbReference>
<evidence type="ECO:0000259" key="1">
    <source>
        <dbReference type="SMART" id="SM01350"/>
    </source>
</evidence>
<dbReference type="SMART" id="SM01350">
    <property type="entry name" value="6PGD"/>
    <property type="match status" value="1"/>
</dbReference>
<dbReference type="STRING" id="2018661.A0A2A2K677"/>
<dbReference type="SUPFAM" id="SSF56784">
    <property type="entry name" value="HAD-like"/>
    <property type="match status" value="1"/>
</dbReference>
<keyword evidence="3" id="KW-1185">Reference proteome</keyword>
<dbReference type="OrthoDB" id="5920439at2759"/>
<protein>
    <recommendedName>
        <fullName evidence="1">6-phosphogluconate dehydrogenase C-terminal domain-containing protein</fullName>
    </recommendedName>
</protein>
<dbReference type="GO" id="GO:0006098">
    <property type="term" value="P:pentose-phosphate shunt"/>
    <property type="evidence" value="ECO:0007669"/>
    <property type="project" value="InterPro"/>
</dbReference>
<gene>
    <name evidence="2" type="ORF">WR25_24098</name>
</gene>
<dbReference type="GO" id="GO:0005829">
    <property type="term" value="C:cytosol"/>
    <property type="evidence" value="ECO:0007669"/>
    <property type="project" value="TreeGrafter"/>
</dbReference>
<dbReference type="InterPro" id="IPR000150">
    <property type="entry name" value="Cof"/>
</dbReference>
<name>A0A2A2K677_9BILA</name>
<dbReference type="GO" id="GO:0004616">
    <property type="term" value="F:phosphogluconate dehydrogenase (decarboxylating) activity"/>
    <property type="evidence" value="ECO:0007669"/>
    <property type="project" value="InterPro"/>
</dbReference>
<dbReference type="Proteomes" id="UP000218231">
    <property type="component" value="Unassembled WGS sequence"/>
</dbReference>
<dbReference type="InterPro" id="IPR036412">
    <property type="entry name" value="HAD-like_sf"/>
</dbReference>
<reference evidence="2 3" key="1">
    <citation type="journal article" date="2017" name="Curr. Biol.">
        <title>Genome architecture and evolution of a unichromosomal asexual nematode.</title>
        <authorList>
            <person name="Fradin H."/>
            <person name="Zegar C."/>
            <person name="Gutwein M."/>
            <person name="Lucas J."/>
            <person name="Kovtun M."/>
            <person name="Corcoran D."/>
            <person name="Baugh L.R."/>
            <person name="Kiontke K."/>
            <person name="Gunsalus K."/>
            <person name="Fitch D.H."/>
            <person name="Piano F."/>
        </authorList>
    </citation>
    <scope>NUCLEOTIDE SEQUENCE [LARGE SCALE GENOMIC DNA]</scope>
    <source>
        <strain evidence="2">PF1309</strain>
    </source>
</reference>
<dbReference type="PANTHER" id="PTHR10000">
    <property type="entry name" value="PHOSPHOSERINE PHOSPHATASE"/>
    <property type="match status" value="1"/>
</dbReference>
<dbReference type="PANTHER" id="PTHR10000:SF8">
    <property type="entry name" value="HAD SUPERFAMILY HYDROLASE-LIKE, TYPE 3"/>
    <property type="match status" value="1"/>
</dbReference>
<sequence>MMIGGDDDTVTMLDPIFDALAPGLGTIERTPGRIAGQADPRAEKGYIHAGPAGAGHFVKMVHNGIEYGLMQAYAEGFDILNVADSGEGQWTIDAAMEEKVPANVLTASLFARYRSRIEHTDGVKPIALVVSDIDGTLVDRQKKLTAATTAAVSRLEEAGVGFTVISARPISGILPIVETLGLDGPMAAFNGGILFKRDGTITEHHVIDEGVAMGVMAIAAESPVDLWVFADDHWYASTDQGEHVAHERLASNQDPIVTDDFGDLLARADKITFVSDDAPMLSDLADRCKAAHGEDATIVQSQVYYLDVTALAANKGDGLIALAAAFDQPLDAIAALGDQFNDVPMLERAGLSIAMGNAPDPVKARADHVTTANDADGVAHAIDTIILPRTGATE</sequence>
<dbReference type="Pfam" id="PF00393">
    <property type="entry name" value="6PGD"/>
    <property type="match status" value="1"/>
</dbReference>
<dbReference type="GO" id="GO:0000287">
    <property type="term" value="F:magnesium ion binding"/>
    <property type="evidence" value="ECO:0007669"/>
    <property type="project" value="TreeGrafter"/>
</dbReference>
<dbReference type="InterPro" id="IPR006379">
    <property type="entry name" value="HAD-SF_hydro_IIB"/>
</dbReference>
<dbReference type="SUPFAM" id="SSF48179">
    <property type="entry name" value="6-phosphogluconate dehydrogenase C-terminal domain-like"/>
    <property type="match status" value="1"/>
</dbReference>
<dbReference type="AlphaFoldDB" id="A0A2A2K677"/>
<dbReference type="SFLD" id="SFLDG01140">
    <property type="entry name" value="C2.B:_Phosphomannomutase_and_P"/>
    <property type="match status" value="1"/>
</dbReference>
<dbReference type="GO" id="GO:0016791">
    <property type="term" value="F:phosphatase activity"/>
    <property type="evidence" value="ECO:0007669"/>
    <property type="project" value="TreeGrafter"/>
</dbReference>
<dbReference type="InterPro" id="IPR006114">
    <property type="entry name" value="6PGDH_C"/>
</dbReference>
<dbReference type="Gene3D" id="3.40.50.1000">
    <property type="entry name" value="HAD superfamily/HAD-like"/>
    <property type="match status" value="1"/>
</dbReference>
<dbReference type="Gene3D" id="3.30.1240.10">
    <property type="match status" value="1"/>
</dbReference>
<accession>A0A2A2K677</accession>
<evidence type="ECO:0000313" key="2">
    <source>
        <dbReference type="EMBL" id="PAV69382.1"/>
    </source>
</evidence>
<dbReference type="Gene3D" id="1.10.1040.10">
    <property type="entry name" value="N-(1-d-carboxylethyl)-l-norvaline Dehydrogenase, domain 2"/>
    <property type="match status" value="1"/>
</dbReference>
<organism evidence="2 3">
    <name type="scientific">Diploscapter pachys</name>
    <dbReference type="NCBI Taxonomy" id="2018661"/>
    <lineage>
        <taxon>Eukaryota</taxon>
        <taxon>Metazoa</taxon>
        <taxon>Ecdysozoa</taxon>
        <taxon>Nematoda</taxon>
        <taxon>Chromadorea</taxon>
        <taxon>Rhabditida</taxon>
        <taxon>Rhabditina</taxon>
        <taxon>Rhabditomorpha</taxon>
        <taxon>Rhabditoidea</taxon>
        <taxon>Rhabditidae</taxon>
        <taxon>Diploscapter</taxon>
    </lineage>
</organism>
<proteinExistence type="predicted"/>
<feature type="domain" description="6-phosphogluconate dehydrogenase C-terminal" evidence="1">
    <location>
        <begin position="55"/>
        <end position="210"/>
    </location>
</feature>
<dbReference type="EMBL" id="LIAE01009526">
    <property type="protein sequence ID" value="PAV69382.1"/>
    <property type="molecule type" value="Genomic_DNA"/>
</dbReference>
<dbReference type="NCBIfam" id="TIGR01484">
    <property type="entry name" value="HAD-SF-IIB"/>
    <property type="match status" value="1"/>
</dbReference>
<dbReference type="InterPro" id="IPR023214">
    <property type="entry name" value="HAD_sf"/>
</dbReference>
<dbReference type="Pfam" id="PF08282">
    <property type="entry name" value="Hydrolase_3"/>
    <property type="match status" value="1"/>
</dbReference>
<dbReference type="CDD" id="cd07516">
    <property type="entry name" value="HAD_Pase"/>
    <property type="match status" value="1"/>
</dbReference>
<dbReference type="InterPro" id="IPR008927">
    <property type="entry name" value="6-PGluconate_DH-like_C_sf"/>
</dbReference>
<evidence type="ECO:0000313" key="3">
    <source>
        <dbReference type="Proteomes" id="UP000218231"/>
    </source>
</evidence>
<dbReference type="PROSITE" id="PS01229">
    <property type="entry name" value="COF_2"/>
    <property type="match status" value="1"/>
</dbReference>
<dbReference type="Gene3D" id="3.40.50.720">
    <property type="entry name" value="NAD(P)-binding Rossmann-like Domain"/>
    <property type="match status" value="1"/>
</dbReference>